<proteinExistence type="predicted"/>
<dbReference type="NCBIfam" id="TIGR03737">
    <property type="entry name" value="PRTRC_B"/>
    <property type="match status" value="1"/>
</dbReference>
<dbReference type="Pfam" id="PF14460">
    <property type="entry name" value="Prok-E2_D"/>
    <property type="match status" value="1"/>
</dbReference>
<gene>
    <name evidence="1" type="ORF">L9059_00320</name>
</gene>
<evidence type="ECO:0000313" key="1">
    <source>
        <dbReference type="EMBL" id="MCK1788657.1"/>
    </source>
</evidence>
<protein>
    <submittedName>
        <fullName evidence="1">PRTRC system protein B</fullName>
    </submittedName>
</protein>
<accession>A0ABT0ESE9</accession>
<evidence type="ECO:0000313" key="2">
    <source>
        <dbReference type="Proteomes" id="UP001299876"/>
    </source>
</evidence>
<comment type="caution">
    <text evidence="1">The sequence shown here is derived from an EMBL/GenBank/DDBJ whole genome shotgun (WGS) entry which is preliminary data.</text>
</comment>
<dbReference type="InterPro" id="IPR032787">
    <property type="entry name" value="Prok-E2_D"/>
</dbReference>
<organism evidence="1 2">
    <name type="scientific">Pseudomonas violetae</name>
    <dbReference type="NCBI Taxonomy" id="2915813"/>
    <lineage>
        <taxon>Bacteria</taxon>
        <taxon>Pseudomonadati</taxon>
        <taxon>Pseudomonadota</taxon>
        <taxon>Gammaproteobacteria</taxon>
        <taxon>Pseudomonadales</taxon>
        <taxon>Pseudomonadaceae</taxon>
        <taxon>Pseudomonas</taxon>
    </lineage>
</organism>
<dbReference type="Proteomes" id="UP001299876">
    <property type="component" value="Unassembled WGS sequence"/>
</dbReference>
<dbReference type="InterPro" id="IPR022280">
    <property type="entry name" value="PRTRC_protein-B"/>
</dbReference>
<dbReference type="RefSeq" id="WP_247285528.1">
    <property type="nucleotide sequence ID" value="NZ_JAKNRW010000001.1"/>
</dbReference>
<sequence length="233" mass="25857">MLNSDVTARALLAFHHTKTQRLDFTTHEVIKSPVEGQFTLGAGRAFSEEDKESLIDLLLNVDADIEFIDTRILVKSRRVLVWYNPPQVIDVLFKGVTHTAPIPGLIFIATHGKLRCYAYKGKARPTPDTKLFFAPLGNMYESGSFCTGNCVVPKDNSLSSIQGWEQFVLRCTNTHTGAAKVLKTPVGYEQVIEFYKHLEETGAKAFPVTELMPAPSKAKQMDLKAALEQGGEK</sequence>
<reference evidence="1 2" key="1">
    <citation type="submission" date="2022-02" db="EMBL/GenBank/DDBJ databases">
        <title>Comparative genomics of the first Antarctic Pseudomonas spp. capable of biotransforming 2,4,6-Trinitrotoluene.</title>
        <authorList>
            <person name="Cabrera M.A."/>
            <person name="Marquez S.L."/>
            <person name="Perez-Donoso J.M."/>
        </authorList>
    </citation>
    <scope>NUCLEOTIDE SEQUENCE [LARGE SCALE GENOMIC DNA]</scope>
    <source>
        <strain evidence="1 2">TNT19</strain>
    </source>
</reference>
<keyword evidence="2" id="KW-1185">Reference proteome</keyword>
<dbReference type="EMBL" id="JAKNRW010000001">
    <property type="protein sequence ID" value="MCK1788657.1"/>
    <property type="molecule type" value="Genomic_DNA"/>
</dbReference>
<name>A0ABT0ESE9_9PSED</name>